<dbReference type="EMBL" id="JAWDIP010000003">
    <property type="protein sequence ID" value="MDY0395573.1"/>
    <property type="molecule type" value="Genomic_DNA"/>
</dbReference>
<dbReference type="InterPro" id="IPR012347">
    <property type="entry name" value="Ferritin-like"/>
</dbReference>
<dbReference type="InterPro" id="IPR021617">
    <property type="entry name" value="DUF3231"/>
</dbReference>
<evidence type="ECO:0000313" key="2">
    <source>
        <dbReference type="Proteomes" id="UP001281447"/>
    </source>
</evidence>
<sequence>MAEINHEHIDLTAAEISTIWTEYQSDTLAIIGSKYFLTHIEDPDIRKMFEKSLAIEEQNVQQLEMFFKKAGHPIPQGFTEKDVNLNTPKLFTDKLCLDYLLNATVISLVTYSAALASAERDDVIAFYSENLKTAQDTHKEAKCLAKEKGVYIRTPQIPIPKQVTFVNKESFLSGWLNRRTLIGTEITNLVFNAKRNALGQSIITGFSQVAQSKEVRKYFERGREIAQKHMEVFISILHEDYLSEGSLLTTSGVTESKDPPILG</sequence>
<dbReference type="Pfam" id="PF11553">
    <property type="entry name" value="DUF3231"/>
    <property type="match status" value="2"/>
</dbReference>
<keyword evidence="2" id="KW-1185">Reference proteome</keyword>
<name>A0ABU5C8C9_9BACI</name>
<gene>
    <name evidence="1" type="ORF">RWE15_15505</name>
</gene>
<dbReference type="Gene3D" id="1.20.1260.10">
    <property type="match status" value="2"/>
</dbReference>
<proteinExistence type="predicted"/>
<organism evidence="1 2">
    <name type="scientific">Tigheibacillus halophilus</name>
    <dbReference type="NCBI Taxonomy" id="361280"/>
    <lineage>
        <taxon>Bacteria</taxon>
        <taxon>Bacillati</taxon>
        <taxon>Bacillota</taxon>
        <taxon>Bacilli</taxon>
        <taxon>Bacillales</taxon>
        <taxon>Bacillaceae</taxon>
        <taxon>Tigheibacillus</taxon>
    </lineage>
</organism>
<comment type="caution">
    <text evidence="1">The sequence shown here is derived from an EMBL/GenBank/DDBJ whole genome shotgun (WGS) entry which is preliminary data.</text>
</comment>
<evidence type="ECO:0000313" key="1">
    <source>
        <dbReference type="EMBL" id="MDY0395573.1"/>
    </source>
</evidence>
<dbReference type="Proteomes" id="UP001281447">
    <property type="component" value="Unassembled WGS sequence"/>
</dbReference>
<reference evidence="1 2" key="1">
    <citation type="submission" date="2023-10" db="EMBL/GenBank/DDBJ databases">
        <title>Virgibacillus halophilus 5B73C genome.</title>
        <authorList>
            <person name="Miliotis G."/>
            <person name="Sengupta P."/>
            <person name="Hameed A."/>
            <person name="Chuvochina M."/>
            <person name="Mcdonagh F."/>
            <person name="Simpson A.C."/>
            <person name="Singh N.K."/>
            <person name="Rekha P.D."/>
            <person name="Raman K."/>
            <person name="Hugenholtz P."/>
            <person name="Venkateswaran K."/>
        </authorList>
    </citation>
    <scope>NUCLEOTIDE SEQUENCE [LARGE SCALE GENOMIC DNA]</scope>
    <source>
        <strain evidence="1 2">5B73C</strain>
    </source>
</reference>
<protein>
    <submittedName>
        <fullName evidence="1">DUF3231 family protein</fullName>
    </submittedName>
</protein>
<accession>A0ABU5C8C9</accession>